<dbReference type="InterPro" id="IPR035892">
    <property type="entry name" value="C2_domain_sf"/>
</dbReference>
<gene>
    <name evidence="3" type="ORF">F0562_025663</name>
</gene>
<dbReference type="CDD" id="cd04051">
    <property type="entry name" value="C2_SRC2_like"/>
    <property type="match status" value="1"/>
</dbReference>
<dbReference type="EMBL" id="CM018037">
    <property type="protein sequence ID" value="KAA8538971.1"/>
    <property type="molecule type" value="Genomic_DNA"/>
</dbReference>
<evidence type="ECO:0000259" key="2">
    <source>
        <dbReference type="PROSITE" id="PS50004"/>
    </source>
</evidence>
<evidence type="ECO:0000313" key="4">
    <source>
        <dbReference type="Proteomes" id="UP000325577"/>
    </source>
</evidence>
<dbReference type="InterPro" id="IPR044750">
    <property type="entry name" value="C2_SRC2/BAP"/>
</dbReference>
<dbReference type="SUPFAM" id="SSF49562">
    <property type="entry name" value="C2 domain (Calcium/lipid-binding domain, CaLB)"/>
    <property type="match status" value="1"/>
</dbReference>
<dbReference type="Pfam" id="PF00168">
    <property type="entry name" value="C2"/>
    <property type="match status" value="1"/>
</dbReference>
<sequence length="337" mass="37393">MPLRLPLKLLEISVVSAQDLPPVSKLMRTYAVAWIQPDRKFKTRVDRQGHTNPTWNDKFVICVDNKFLNMDDSAITIEIYTLSWLRDIPIGTVRVLVNDLIAPSSWFKKKSNTRIAALQIRRPSGHLQGILNVGINLLDSNMRSIHMPLSSELSRSFSFSSRHEKDKKKQKQSKNEKQDAIIELRRSQSVGTMSFNEEFSVKGGSARNGSILCGSELSIQKKGRTTNGSPCSYMRPLPSEVAAALAKGLYSTTGDDVGSSIFDGWTVAGDSDGPPKLKIVRWTDDHTSSTYDRQLSQKLYSEGKKRGGLLSCFGIIQSLELGLRVEVGQSFGSGAVR</sequence>
<protein>
    <recommendedName>
        <fullName evidence="2">C2 domain-containing protein</fullName>
    </recommendedName>
</protein>
<feature type="region of interest" description="Disordered" evidence="1">
    <location>
        <begin position="156"/>
        <end position="179"/>
    </location>
</feature>
<evidence type="ECO:0000256" key="1">
    <source>
        <dbReference type="SAM" id="MobiDB-lite"/>
    </source>
</evidence>
<proteinExistence type="predicted"/>
<feature type="domain" description="C2" evidence="2">
    <location>
        <begin position="1"/>
        <end position="111"/>
    </location>
</feature>
<dbReference type="Gene3D" id="2.60.40.150">
    <property type="entry name" value="C2 domain"/>
    <property type="match status" value="1"/>
</dbReference>
<name>A0A5J5BCN0_9ASTE</name>
<dbReference type="GO" id="GO:0006952">
    <property type="term" value="P:defense response"/>
    <property type="evidence" value="ECO:0007669"/>
    <property type="project" value="InterPro"/>
</dbReference>
<dbReference type="PANTHER" id="PTHR32246:SF103">
    <property type="entry name" value="CALCIUM-DEPENDENT LIPID-BINDING (CALB DOMAIN) FAMILY PROTEIN"/>
    <property type="match status" value="1"/>
</dbReference>
<organism evidence="3 4">
    <name type="scientific">Nyssa sinensis</name>
    <dbReference type="NCBI Taxonomy" id="561372"/>
    <lineage>
        <taxon>Eukaryota</taxon>
        <taxon>Viridiplantae</taxon>
        <taxon>Streptophyta</taxon>
        <taxon>Embryophyta</taxon>
        <taxon>Tracheophyta</taxon>
        <taxon>Spermatophyta</taxon>
        <taxon>Magnoliopsida</taxon>
        <taxon>eudicotyledons</taxon>
        <taxon>Gunneridae</taxon>
        <taxon>Pentapetalae</taxon>
        <taxon>asterids</taxon>
        <taxon>Cornales</taxon>
        <taxon>Nyssaceae</taxon>
        <taxon>Nyssa</taxon>
    </lineage>
</organism>
<dbReference type="SMART" id="SM00239">
    <property type="entry name" value="C2"/>
    <property type="match status" value="1"/>
</dbReference>
<dbReference type="OrthoDB" id="1909968at2759"/>
<evidence type="ECO:0000313" key="3">
    <source>
        <dbReference type="EMBL" id="KAA8538971.1"/>
    </source>
</evidence>
<keyword evidence="4" id="KW-1185">Reference proteome</keyword>
<dbReference type="Proteomes" id="UP000325577">
    <property type="component" value="Linkage Group LG14"/>
</dbReference>
<dbReference type="InterPro" id="IPR000008">
    <property type="entry name" value="C2_dom"/>
</dbReference>
<dbReference type="PANTHER" id="PTHR32246">
    <property type="entry name" value="INGRESSION PROTEIN FIC1"/>
    <property type="match status" value="1"/>
</dbReference>
<dbReference type="PROSITE" id="PS50004">
    <property type="entry name" value="C2"/>
    <property type="match status" value="1"/>
</dbReference>
<reference evidence="3 4" key="1">
    <citation type="submission" date="2019-09" db="EMBL/GenBank/DDBJ databases">
        <title>A chromosome-level genome assembly of the Chinese tupelo Nyssa sinensis.</title>
        <authorList>
            <person name="Yang X."/>
            <person name="Kang M."/>
            <person name="Yang Y."/>
            <person name="Xiong H."/>
            <person name="Wang M."/>
            <person name="Zhang Z."/>
            <person name="Wang Z."/>
            <person name="Wu H."/>
            <person name="Ma T."/>
            <person name="Liu J."/>
            <person name="Xi Z."/>
        </authorList>
    </citation>
    <scope>NUCLEOTIDE SEQUENCE [LARGE SCALE GENOMIC DNA]</scope>
    <source>
        <strain evidence="3">J267</strain>
        <tissue evidence="3">Leaf</tissue>
    </source>
</reference>
<accession>A0A5J5BCN0</accession>
<dbReference type="AlphaFoldDB" id="A0A5J5BCN0"/>